<dbReference type="RefSeq" id="WP_155303821.1">
    <property type="nucleotide sequence ID" value="NZ_AP021875.1"/>
</dbReference>
<dbReference type="Proteomes" id="UP000427769">
    <property type="component" value="Chromosome"/>
</dbReference>
<keyword evidence="1" id="KW-1133">Transmembrane helix</keyword>
<keyword evidence="1" id="KW-0812">Transmembrane</keyword>
<keyword evidence="1" id="KW-0472">Membrane</keyword>
<evidence type="ECO:0000313" key="3">
    <source>
        <dbReference type="Proteomes" id="UP000427769"/>
    </source>
</evidence>
<keyword evidence="3" id="KW-1185">Reference proteome</keyword>
<evidence type="ECO:0008006" key="4">
    <source>
        <dbReference type="Google" id="ProtNLM"/>
    </source>
</evidence>
<gene>
    <name evidence="2" type="ORF">DSCW_22600</name>
</gene>
<sequence>MKPYPNGYFSQKVIVCRTMAVMLAAALIFSACTTPPPPPSPKGGSSAAFETGVPGGVMVNTVEISARVTDIDYTRRTVVLLGPDGEKKHIAVGPQAVNFDQIRVGDLVKAHVTEELVVGLIEESTVVPEGKALTSLGYMDTEEVEPMPDGAAGVVALAARGAQPGGLVAGTVRMIATVVAIDPVMRTAKLKFKDGRTRTFPVRDDIDLSRHQVGERVLFQITEMIAISVEKQ</sequence>
<dbReference type="OrthoDB" id="6868511at2"/>
<organism evidence="2 3">
    <name type="scientific">Desulfosarcina widdelii</name>
    <dbReference type="NCBI Taxonomy" id="947919"/>
    <lineage>
        <taxon>Bacteria</taxon>
        <taxon>Pseudomonadati</taxon>
        <taxon>Thermodesulfobacteriota</taxon>
        <taxon>Desulfobacteria</taxon>
        <taxon>Desulfobacterales</taxon>
        <taxon>Desulfosarcinaceae</taxon>
        <taxon>Desulfosarcina</taxon>
    </lineage>
</organism>
<reference evidence="2 3" key="1">
    <citation type="submission" date="2019-11" db="EMBL/GenBank/DDBJ databases">
        <title>Comparative genomics of hydrocarbon-degrading Desulfosarcina strains.</title>
        <authorList>
            <person name="Watanabe M."/>
            <person name="Kojima H."/>
            <person name="Fukui M."/>
        </authorList>
    </citation>
    <scope>NUCLEOTIDE SEQUENCE [LARGE SCALE GENOMIC DNA]</scope>
    <source>
        <strain evidence="2 3">PP31</strain>
    </source>
</reference>
<dbReference type="KEGG" id="dwd:DSCW_22600"/>
<dbReference type="EMBL" id="AP021875">
    <property type="protein sequence ID" value="BBO74843.1"/>
    <property type="molecule type" value="Genomic_DNA"/>
</dbReference>
<proteinExistence type="predicted"/>
<feature type="transmembrane region" description="Helical" evidence="1">
    <location>
        <begin position="12"/>
        <end position="31"/>
    </location>
</feature>
<name>A0A5K7Z4J0_9BACT</name>
<protein>
    <recommendedName>
        <fullName evidence="4">Lipoprotein</fullName>
    </recommendedName>
</protein>
<dbReference type="PROSITE" id="PS51257">
    <property type="entry name" value="PROKAR_LIPOPROTEIN"/>
    <property type="match status" value="1"/>
</dbReference>
<dbReference type="AlphaFoldDB" id="A0A5K7Z4J0"/>
<evidence type="ECO:0000256" key="1">
    <source>
        <dbReference type="SAM" id="Phobius"/>
    </source>
</evidence>
<evidence type="ECO:0000313" key="2">
    <source>
        <dbReference type="EMBL" id="BBO74843.1"/>
    </source>
</evidence>
<accession>A0A5K7Z4J0</accession>